<accession>A0A0J6RR78</accession>
<dbReference type="Proteomes" id="UP000036471">
    <property type="component" value="Unassembled WGS sequence"/>
</dbReference>
<dbReference type="KEGG" id="mind:mvi_41140"/>
<dbReference type="EMBL" id="AP024145">
    <property type="protein sequence ID" value="BCM85653.1"/>
    <property type="molecule type" value="Genomic_DNA"/>
</dbReference>
<evidence type="ECO:0000313" key="1">
    <source>
        <dbReference type="EMBL" id="BCM85653.1"/>
    </source>
</evidence>
<dbReference type="EMBL" id="JTHG01000022">
    <property type="protein sequence ID" value="KMO26324.1"/>
    <property type="molecule type" value="Genomic_DNA"/>
</dbReference>
<dbReference type="RefSeq" id="WP_048425924.1">
    <property type="nucleotide sequence ID" value="NZ_AP024145.1"/>
</dbReference>
<protein>
    <submittedName>
        <fullName evidence="1">Uncharacterized protein</fullName>
    </submittedName>
</protein>
<sequence length="359" mass="38231">MSVTASPEPDLHRLVGLTRDRERVLLLSGCLAPGDCLRAGRQIDEGASEALGLLRDLDGRHDAGSSAPSRTVVDDVQRYAKGSLLSAVGSISNFQARREYIQAIRENAKFFLDRVQHQGNDVAAIKSLAIEAIAMREITREMTFWHNAGRAAEINRQAGKVCKSFVSPVVKKDLARFVAEVSNGRPYEAMSDSEKIDVLKQVIDRSGKAGTFGTAVKALQGVVRPAQLVLTVVLIAQDASEAWDPTRTVTVGAARLGLGVAAAWVGETAGLALVGALSLGPVLGAVVLLGAGYLAGKILNDFVADALDDLLHELNPRIPGVMRFQAWAPEPFSMSLCAEVPSVSMSTPLMTPLKAEKVA</sequence>
<dbReference type="Proteomes" id="UP000663508">
    <property type="component" value="Chromosome"/>
</dbReference>
<reference evidence="1" key="2">
    <citation type="submission" date="2020-11" db="EMBL/GenBank/DDBJ databases">
        <title>Complete genome sequence of a novel pathogenic Methylobacterium strain isolated from rice in Vietnam.</title>
        <authorList>
            <person name="Lai K."/>
            <person name="Okazaki S."/>
            <person name="Higashi K."/>
            <person name="Mori H."/>
            <person name="Toyoda A."/>
            <person name="Kurokawa K."/>
        </authorList>
    </citation>
    <scope>NUCLEOTIDE SEQUENCE</scope>
    <source>
        <strain evidence="1">VL1</strain>
    </source>
</reference>
<dbReference type="AlphaFoldDB" id="A0A0J6RR78"/>
<organism evidence="1 4">
    <name type="scientific">Methylobacterium indicum</name>
    <dbReference type="NCBI Taxonomy" id="1775910"/>
    <lineage>
        <taxon>Bacteria</taxon>
        <taxon>Pseudomonadati</taxon>
        <taxon>Pseudomonadota</taxon>
        <taxon>Alphaproteobacteria</taxon>
        <taxon>Hyphomicrobiales</taxon>
        <taxon>Methylobacteriaceae</taxon>
        <taxon>Methylobacterium</taxon>
    </lineage>
</organism>
<reference evidence="2 3" key="1">
    <citation type="submission" date="2014-11" db="EMBL/GenBank/DDBJ databases">
        <title>Comparative genomics of Methylobacterium species.</title>
        <authorList>
            <person name="Chaudhry V."/>
            <person name="Patil P.B."/>
        </authorList>
    </citation>
    <scope>NUCLEOTIDE SEQUENCE [LARGE SCALE GENOMIC DNA]</scope>
    <source>
        <strain evidence="2 3">SE3.6</strain>
    </source>
</reference>
<proteinExistence type="predicted"/>
<gene>
    <name evidence="1" type="ORF">mvi_41140</name>
    <name evidence="2" type="ORF">QR79_02980</name>
</gene>
<evidence type="ECO:0000313" key="2">
    <source>
        <dbReference type="EMBL" id="KMO26324.1"/>
    </source>
</evidence>
<evidence type="ECO:0000313" key="4">
    <source>
        <dbReference type="Proteomes" id="UP000663508"/>
    </source>
</evidence>
<name>A0A0J6RR78_9HYPH</name>
<evidence type="ECO:0000313" key="3">
    <source>
        <dbReference type="Proteomes" id="UP000036471"/>
    </source>
</evidence>
<keyword evidence="3" id="KW-1185">Reference proteome</keyword>